<comment type="caution">
    <text evidence="2">The sequence shown here is derived from an EMBL/GenBank/DDBJ whole genome shotgun (WGS) entry which is preliminary data.</text>
</comment>
<dbReference type="Proteomes" id="UP001383192">
    <property type="component" value="Unassembled WGS sequence"/>
</dbReference>
<reference evidence="2 3" key="1">
    <citation type="submission" date="2024-01" db="EMBL/GenBank/DDBJ databases">
        <title>A draft genome for a cacao thread blight-causing isolate of Paramarasmius palmivorus.</title>
        <authorList>
            <person name="Baruah I.K."/>
            <person name="Bukari Y."/>
            <person name="Amoako-Attah I."/>
            <person name="Meinhardt L.W."/>
            <person name="Bailey B.A."/>
            <person name="Cohen S.P."/>
        </authorList>
    </citation>
    <scope>NUCLEOTIDE SEQUENCE [LARGE SCALE GENOMIC DNA]</scope>
    <source>
        <strain evidence="2 3">GH-12</strain>
    </source>
</reference>
<keyword evidence="3" id="KW-1185">Reference proteome</keyword>
<feature type="compositionally biased region" description="Low complexity" evidence="1">
    <location>
        <begin position="98"/>
        <end position="115"/>
    </location>
</feature>
<dbReference type="EMBL" id="JAYKXP010000177">
    <property type="protein sequence ID" value="KAK7021050.1"/>
    <property type="molecule type" value="Genomic_DNA"/>
</dbReference>
<evidence type="ECO:0000313" key="3">
    <source>
        <dbReference type="Proteomes" id="UP001383192"/>
    </source>
</evidence>
<feature type="compositionally biased region" description="Polar residues" evidence="1">
    <location>
        <begin position="132"/>
        <end position="159"/>
    </location>
</feature>
<proteinExistence type="predicted"/>
<dbReference type="AlphaFoldDB" id="A0AAW0B5Z0"/>
<sequence>MASDDEDTGTQVINHAVQALRNAREAENALLAAAATRQTAKARFDIAELVLDRAEDVVGNCVVTLENHISDVQERLSQVKAALSAPSTPQTPRRRTKASSQTPTTQSRTPTASQSKQPKQRHASGVDDPFSTPGNSQQHRSEAPTSPHQQRQHSQNSGERSAVTPSASAPRAAPVSPAIPTTPGPHRSQNSDERSAVTPSSASAPRAAPVAPAIPPAAPLVTLWLPPPSSTIRYIRSTDTIEVLQEVPRFSEADMEALSITEDMFLEPEYRPDHKPSRYSDSLNTGEILTGAIAICPPPRGQHIYRSFVDGLLGKNCYVECLEFGIFSLLKMDIGPNVFFIVVQGVRPGIYTRTKQLVSDGLVWRGGVVVRLLGTAADAHRVFQKFNAAGKVGYWRRTIA</sequence>
<evidence type="ECO:0000256" key="1">
    <source>
        <dbReference type="SAM" id="MobiDB-lite"/>
    </source>
</evidence>
<accession>A0AAW0B5Z0</accession>
<gene>
    <name evidence="2" type="ORF">VNI00_017539</name>
</gene>
<feature type="region of interest" description="Disordered" evidence="1">
    <location>
        <begin position="80"/>
        <end position="210"/>
    </location>
</feature>
<organism evidence="2 3">
    <name type="scientific">Paramarasmius palmivorus</name>
    <dbReference type="NCBI Taxonomy" id="297713"/>
    <lineage>
        <taxon>Eukaryota</taxon>
        <taxon>Fungi</taxon>
        <taxon>Dikarya</taxon>
        <taxon>Basidiomycota</taxon>
        <taxon>Agaricomycotina</taxon>
        <taxon>Agaricomycetes</taxon>
        <taxon>Agaricomycetidae</taxon>
        <taxon>Agaricales</taxon>
        <taxon>Marasmiineae</taxon>
        <taxon>Marasmiaceae</taxon>
        <taxon>Paramarasmius</taxon>
    </lineage>
</organism>
<feature type="compositionally biased region" description="Low complexity" evidence="1">
    <location>
        <begin position="160"/>
        <end position="178"/>
    </location>
</feature>
<name>A0AAW0B5Z0_9AGAR</name>
<feature type="compositionally biased region" description="Low complexity" evidence="1">
    <location>
        <begin position="196"/>
        <end position="210"/>
    </location>
</feature>
<protein>
    <submittedName>
        <fullName evidence="2">Uncharacterized protein</fullName>
    </submittedName>
</protein>
<evidence type="ECO:0000313" key="2">
    <source>
        <dbReference type="EMBL" id="KAK7021050.1"/>
    </source>
</evidence>